<proteinExistence type="predicted"/>
<sequence>SRLHCPALFRLSRMAYDSGILEFKDEAEVEDYMRDLGLRFEFGCRKEKNAQSEPWYETYKHSPKRCAEILKPNCFDMKYGDSCLKYGVFKLFGKTDVARDPLEAYQAFEFGCKSAQHSKCCQAAGRLIAEGIVSHSPTLTAALPLFERGCKLGLAESCFHLGGASITLATKLEGAHSKTKVTDSPDTLRAKALAAWSEGCKLGHELSCRNVARMYAIGDGVPVDKQKSDEFLLNADKICSQPDSFDANPTPSPSA</sequence>
<protein>
    <submittedName>
        <fullName evidence="1">Cytochrome c oxidase assembly factor 7</fullName>
    </submittedName>
</protein>
<dbReference type="GO" id="GO:0005758">
    <property type="term" value="C:mitochondrial intermembrane space"/>
    <property type="evidence" value="ECO:0007669"/>
    <property type="project" value="TreeGrafter"/>
</dbReference>
<gene>
    <name evidence="1" type="ORF">DEA37_0000362</name>
</gene>
<dbReference type="InterPro" id="IPR011990">
    <property type="entry name" value="TPR-like_helical_dom_sf"/>
</dbReference>
<dbReference type="PANTHER" id="PTHR13891:SF1">
    <property type="entry name" value="CYTOCHROME C OXIDASE ASSEMBLY FACTOR 7"/>
    <property type="match status" value="1"/>
</dbReference>
<organism evidence="1 2">
    <name type="scientific">Paragonimus westermani</name>
    <dbReference type="NCBI Taxonomy" id="34504"/>
    <lineage>
        <taxon>Eukaryota</taxon>
        <taxon>Metazoa</taxon>
        <taxon>Spiralia</taxon>
        <taxon>Lophotrochozoa</taxon>
        <taxon>Platyhelminthes</taxon>
        <taxon>Trematoda</taxon>
        <taxon>Digenea</taxon>
        <taxon>Plagiorchiida</taxon>
        <taxon>Troglotremata</taxon>
        <taxon>Troglotrematidae</taxon>
        <taxon>Paragonimus</taxon>
    </lineage>
</organism>
<dbReference type="Proteomes" id="UP000324629">
    <property type="component" value="Unassembled WGS sequence"/>
</dbReference>
<keyword evidence="2" id="KW-1185">Reference proteome</keyword>
<dbReference type="Gene3D" id="1.25.40.10">
    <property type="entry name" value="Tetratricopeptide repeat domain"/>
    <property type="match status" value="1"/>
</dbReference>
<comment type="caution">
    <text evidence="1">The sequence shown here is derived from an EMBL/GenBank/DDBJ whole genome shotgun (WGS) entry which is preliminary data.</text>
</comment>
<dbReference type="PANTHER" id="PTHR13891">
    <property type="entry name" value="CYTOCHROME C OXIDASE ASSEMBLY FACTOR 7"/>
    <property type="match status" value="1"/>
</dbReference>
<dbReference type="AlphaFoldDB" id="A0A5J4NB04"/>
<evidence type="ECO:0000313" key="1">
    <source>
        <dbReference type="EMBL" id="KAA3672712.1"/>
    </source>
</evidence>
<reference evidence="1 2" key="1">
    <citation type="journal article" date="2019" name="Gigascience">
        <title>Whole-genome sequence of the oriental lung fluke Paragonimus westermani.</title>
        <authorList>
            <person name="Oey H."/>
            <person name="Zakrzewski M."/>
            <person name="Narain K."/>
            <person name="Devi K.R."/>
            <person name="Agatsuma T."/>
            <person name="Nawaratna S."/>
            <person name="Gobert G.N."/>
            <person name="Jones M.K."/>
            <person name="Ragan M.A."/>
            <person name="McManus D.P."/>
            <person name="Krause L."/>
        </authorList>
    </citation>
    <scope>NUCLEOTIDE SEQUENCE [LARGE SCALE GENOMIC DNA]</scope>
    <source>
        <strain evidence="1 2">IND2009</strain>
    </source>
</reference>
<accession>A0A5J4NB04</accession>
<evidence type="ECO:0000313" key="2">
    <source>
        <dbReference type="Proteomes" id="UP000324629"/>
    </source>
</evidence>
<dbReference type="InterPro" id="IPR040239">
    <property type="entry name" value="HcpB-like"/>
</dbReference>
<name>A0A5J4NB04_9TREM</name>
<dbReference type="EMBL" id="QNGE01004618">
    <property type="protein sequence ID" value="KAA3672712.1"/>
    <property type="molecule type" value="Genomic_DNA"/>
</dbReference>
<feature type="non-terminal residue" evidence="1">
    <location>
        <position position="1"/>
    </location>
</feature>